<sequence length="194" mass="21688">MMLRSNDPHLQDLRRRSLLFRTLTFAALCCSLVACHRTFGIPRDLVRDLPALASVRSVYIEDLTHGEDPHLVEGSDLVKEKINQKLTQSGRFAIVDRPDLADALLTGVAGFQRWYFGMESFFGLEGSLNTQYAGIGMVRLLDAKTKRPIWTHEYETGLFHPTQPVVDRVANQIAEKLLADAALAAERGASPPRQ</sequence>
<name>A0A0S4KTS9_9BACT</name>
<accession>A0A0S4KTS9</accession>
<reference evidence="2" key="1">
    <citation type="submission" date="2015-09" db="EMBL/GenBank/DDBJ databases">
        <authorList>
            <person name="Daims H."/>
        </authorList>
    </citation>
    <scope>NUCLEOTIDE SEQUENCE [LARGE SCALE GENOMIC DNA]</scope>
</reference>
<proteinExistence type="predicted"/>
<evidence type="ECO:0000313" key="1">
    <source>
        <dbReference type="EMBL" id="CUQ65814.1"/>
    </source>
</evidence>
<evidence type="ECO:0000313" key="2">
    <source>
        <dbReference type="Proteomes" id="UP000066284"/>
    </source>
</evidence>
<dbReference type="AlphaFoldDB" id="A0A0S4KTS9"/>
<dbReference type="EMBL" id="LN885086">
    <property type="protein sequence ID" value="CUQ65814.1"/>
    <property type="molecule type" value="Genomic_DNA"/>
</dbReference>
<keyword evidence="2" id="KW-1185">Reference proteome</keyword>
<evidence type="ECO:0008006" key="3">
    <source>
        <dbReference type="Google" id="ProtNLM"/>
    </source>
</evidence>
<gene>
    <name evidence="1" type="ORF">NITINOP_0839</name>
</gene>
<dbReference type="KEGG" id="nio:NITINOP_0839"/>
<protein>
    <recommendedName>
        <fullName evidence="3">DUF4136 domain-containing protein</fullName>
    </recommendedName>
</protein>
<dbReference type="STRING" id="1715989.NITINOP_0839"/>
<organism evidence="1 2">
    <name type="scientific">Candidatus Nitrospira inopinata</name>
    <dbReference type="NCBI Taxonomy" id="1715989"/>
    <lineage>
        <taxon>Bacteria</taxon>
        <taxon>Pseudomonadati</taxon>
        <taxon>Nitrospirota</taxon>
        <taxon>Nitrospiria</taxon>
        <taxon>Nitrospirales</taxon>
        <taxon>Nitrospiraceae</taxon>
        <taxon>Nitrospira</taxon>
    </lineage>
</organism>
<dbReference type="Proteomes" id="UP000066284">
    <property type="component" value="Chromosome 1"/>
</dbReference>
<dbReference type="PROSITE" id="PS51257">
    <property type="entry name" value="PROKAR_LIPOPROTEIN"/>
    <property type="match status" value="1"/>
</dbReference>